<reference evidence="3" key="1">
    <citation type="journal article" date="2021" name="Genome Biol. Evol.">
        <title>A High-Quality Reference Genome for a Parasitic Bivalve with Doubly Uniparental Inheritance (Bivalvia: Unionida).</title>
        <authorList>
            <person name="Smith C.H."/>
        </authorList>
    </citation>
    <scope>NUCLEOTIDE SEQUENCE</scope>
    <source>
        <strain evidence="3">CHS0354</strain>
    </source>
</reference>
<comment type="caution">
    <text evidence="3">The sequence shown here is derived from an EMBL/GenBank/DDBJ whole genome shotgun (WGS) entry which is preliminary data.</text>
</comment>
<evidence type="ECO:0000313" key="4">
    <source>
        <dbReference type="Proteomes" id="UP001195483"/>
    </source>
</evidence>
<gene>
    <name evidence="3" type="ORF">CHS0354_009516</name>
</gene>
<reference evidence="3" key="2">
    <citation type="journal article" date="2021" name="Genome Biol. Evol.">
        <title>Developing a high-quality reference genome for a parasitic bivalve with doubly uniparental inheritance (Bivalvia: Unionida).</title>
        <authorList>
            <person name="Smith C.H."/>
        </authorList>
    </citation>
    <scope>NUCLEOTIDE SEQUENCE</scope>
    <source>
        <strain evidence="3">CHS0354</strain>
        <tissue evidence="3">Mantle</tissue>
    </source>
</reference>
<evidence type="ECO:0000256" key="2">
    <source>
        <dbReference type="SAM" id="MobiDB-lite"/>
    </source>
</evidence>
<feature type="compositionally biased region" description="Polar residues" evidence="2">
    <location>
        <begin position="82"/>
        <end position="98"/>
    </location>
</feature>
<accession>A0AAE0W092</accession>
<evidence type="ECO:0000313" key="3">
    <source>
        <dbReference type="EMBL" id="KAK3595560.1"/>
    </source>
</evidence>
<proteinExistence type="predicted"/>
<sequence length="447" mass="50787">MASQNLPEQTKEEMVTLLENIIKSSTSLQKDIEDILKEVKEIKLLFHSAQSQTSISKDTHDGITDVDVKDNENSTKVRENQDSITGSQSKSLSLNNVRSKMEDQDQKIHKVSEGITEETTAQAICNSEATNVTDEKENTSDKENNLRNIFSLSWLYTNTRNEEEKSIDKQSHPEGSVSGKTHQIQDINMVVMEKIDDQIRIHRVVCIALFTKNGIECSKDSLPVKLEEFKNSFESCLKQLQNQKVQLEETFNAFKEENKHLMEHVQGFSKLSKPDHSDVTTTKTIGESKSSRFDYWWKLWKRQKVESQLYCPNSSCLVRSVTDELLAMLTTQMNTHELKLKMKICKSVEEIKKDVPLILICLQSSRLGTDVSNATKGIQIGPNVAVLILHHADIHALPTQSSREILTAPEYKSLNTIVDMGFLSEKGIYDCTMNDKARKDLTSFLQQ</sequence>
<dbReference type="EMBL" id="JAEAOA010000613">
    <property type="protein sequence ID" value="KAK3595560.1"/>
    <property type="molecule type" value="Genomic_DNA"/>
</dbReference>
<name>A0AAE0W092_9BIVA</name>
<feature type="compositionally biased region" description="Basic and acidic residues" evidence="2">
    <location>
        <begin position="57"/>
        <end position="81"/>
    </location>
</feature>
<keyword evidence="4" id="KW-1185">Reference proteome</keyword>
<keyword evidence="1" id="KW-0175">Coiled coil</keyword>
<reference evidence="3" key="3">
    <citation type="submission" date="2023-05" db="EMBL/GenBank/DDBJ databases">
        <authorList>
            <person name="Smith C.H."/>
        </authorList>
    </citation>
    <scope>NUCLEOTIDE SEQUENCE</scope>
    <source>
        <strain evidence="3">CHS0354</strain>
        <tissue evidence="3">Mantle</tissue>
    </source>
</reference>
<dbReference type="AlphaFoldDB" id="A0AAE0W092"/>
<dbReference type="Proteomes" id="UP001195483">
    <property type="component" value="Unassembled WGS sequence"/>
</dbReference>
<protein>
    <submittedName>
        <fullName evidence="3">Uncharacterized protein</fullName>
    </submittedName>
</protein>
<feature type="coiled-coil region" evidence="1">
    <location>
        <begin position="230"/>
        <end position="264"/>
    </location>
</feature>
<organism evidence="3 4">
    <name type="scientific">Potamilus streckersoni</name>
    <dbReference type="NCBI Taxonomy" id="2493646"/>
    <lineage>
        <taxon>Eukaryota</taxon>
        <taxon>Metazoa</taxon>
        <taxon>Spiralia</taxon>
        <taxon>Lophotrochozoa</taxon>
        <taxon>Mollusca</taxon>
        <taxon>Bivalvia</taxon>
        <taxon>Autobranchia</taxon>
        <taxon>Heteroconchia</taxon>
        <taxon>Palaeoheterodonta</taxon>
        <taxon>Unionida</taxon>
        <taxon>Unionoidea</taxon>
        <taxon>Unionidae</taxon>
        <taxon>Ambleminae</taxon>
        <taxon>Lampsilini</taxon>
        <taxon>Potamilus</taxon>
    </lineage>
</organism>
<evidence type="ECO:0000256" key="1">
    <source>
        <dbReference type="SAM" id="Coils"/>
    </source>
</evidence>
<feature type="region of interest" description="Disordered" evidence="2">
    <location>
        <begin position="50"/>
        <end position="105"/>
    </location>
</feature>